<evidence type="ECO:0000256" key="3">
    <source>
        <dbReference type="ARBA" id="ARBA00022658"/>
    </source>
</evidence>
<dbReference type="GO" id="GO:0005886">
    <property type="term" value="C:plasma membrane"/>
    <property type="evidence" value="ECO:0007669"/>
    <property type="project" value="EnsemblFungi"/>
</dbReference>
<feature type="region of interest" description="Disordered" evidence="7">
    <location>
        <begin position="224"/>
        <end position="311"/>
    </location>
</feature>
<evidence type="ECO:0000313" key="11">
    <source>
        <dbReference type="EMBL" id="SCU98277.1"/>
    </source>
</evidence>
<dbReference type="Pfam" id="PF00618">
    <property type="entry name" value="RasGEF_N"/>
    <property type="match status" value="1"/>
</dbReference>
<feature type="region of interest" description="Disordered" evidence="7">
    <location>
        <begin position="398"/>
        <end position="484"/>
    </location>
</feature>
<feature type="region of interest" description="Disordered" evidence="7">
    <location>
        <begin position="1530"/>
        <end position="1569"/>
    </location>
</feature>
<dbReference type="STRING" id="1266660.A0A1G4K3K9"/>
<dbReference type="InterPro" id="IPR036964">
    <property type="entry name" value="RASGEF_cat_dom_sf"/>
</dbReference>
<feature type="compositionally biased region" description="Low complexity" evidence="7">
    <location>
        <begin position="415"/>
        <end position="424"/>
    </location>
</feature>
<keyword evidence="12" id="KW-1185">Reference proteome</keyword>
<dbReference type="GO" id="GO:0007265">
    <property type="term" value="P:Ras protein signal transduction"/>
    <property type="evidence" value="ECO:0007669"/>
    <property type="project" value="EnsemblFungi"/>
</dbReference>
<dbReference type="InterPro" id="IPR001452">
    <property type="entry name" value="SH3_domain"/>
</dbReference>
<dbReference type="InterPro" id="IPR001895">
    <property type="entry name" value="RASGEF_cat_dom"/>
</dbReference>
<dbReference type="PANTHER" id="PTHR23113:SF368">
    <property type="entry name" value="CELL DIVISION CONTROL PROTEIN 25"/>
    <property type="match status" value="1"/>
</dbReference>
<evidence type="ECO:0000259" key="8">
    <source>
        <dbReference type="PROSITE" id="PS50002"/>
    </source>
</evidence>
<feature type="region of interest" description="Disordered" evidence="7">
    <location>
        <begin position="130"/>
        <end position="149"/>
    </location>
</feature>
<dbReference type="InterPro" id="IPR019804">
    <property type="entry name" value="Ras_G-nucl-exch_fac_CS"/>
</dbReference>
<dbReference type="Gene3D" id="1.10.840.10">
    <property type="entry name" value="Ras guanine-nucleotide exchange factors catalytic domain"/>
    <property type="match status" value="1"/>
</dbReference>
<evidence type="ECO:0000256" key="1">
    <source>
        <dbReference type="ARBA" id="ARBA00022443"/>
    </source>
</evidence>
<dbReference type="Gene3D" id="2.30.30.40">
    <property type="entry name" value="SH3 Domains"/>
    <property type="match status" value="1"/>
</dbReference>
<organism evidence="11 12">
    <name type="scientific">Lachancea dasiensis</name>
    <dbReference type="NCBI Taxonomy" id="1072105"/>
    <lineage>
        <taxon>Eukaryota</taxon>
        <taxon>Fungi</taxon>
        <taxon>Dikarya</taxon>
        <taxon>Ascomycota</taxon>
        <taxon>Saccharomycotina</taxon>
        <taxon>Saccharomycetes</taxon>
        <taxon>Saccharomycetales</taxon>
        <taxon>Saccharomycetaceae</taxon>
        <taxon>Lachancea</taxon>
    </lineage>
</organism>
<dbReference type="InterPro" id="IPR000651">
    <property type="entry name" value="Ras-like_Gua-exchang_fac_N"/>
</dbReference>
<dbReference type="GO" id="GO:0007089">
    <property type="term" value="P:traversing start control point of mitotic cell cycle"/>
    <property type="evidence" value="ECO:0007669"/>
    <property type="project" value="EnsemblFungi"/>
</dbReference>
<accession>A0A1G4K3K9</accession>
<dbReference type="GO" id="GO:0005634">
    <property type="term" value="C:nucleus"/>
    <property type="evidence" value="ECO:0007669"/>
    <property type="project" value="EnsemblFungi"/>
</dbReference>
<dbReference type="GO" id="GO:0005829">
    <property type="term" value="C:cytosol"/>
    <property type="evidence" value="ECO:0007669"/>
    <property type="project" value="EnsemblFungi"/>
</dbReference>
<dbReference type="SUPFAM" id="SSF50044">
    <property type="entry name" value="SH3-domain"/>
    <property type="match status" value="1"/>
</dbReference>
<feature type="compositionally biased region" description="Polar residues" evidence="7">
    <location>
        <begin position="443"/>
        <end position="461"/>
    </location>
</feature>
<evidence type="ECO:0000256" key="6">
    <source>
        <dbReference type="PROSITE-ProRule" id="PRU00192"/>
    </source>
</evidence>
<keyword evidence="2" id="KW-0132">Cell division</keyword>
<feature type="compositionally biased region" description="Low complexity" evidence="7">
    <location>
        <begin position="138"/>
        <end position="149"/>
    </location>
</feature>
<feature type="domain" description="SH3" evidence="8">
    <location>
        <begin position="51"/>
        <end position="117"/>
    </location>
</feature>
<dbReference type="PROSITE" id="PS00720">
    <property type="entry name" value="RASGEF"/>
    <property type="match status" value="1"/>
</dbReference>
<feature type="compositionally biased region" description="Basic residues" evidence="7">
    <location>
        <begin position="1550"/>
        <end position="1569"/>
    </location>
</feature>
<dbReference type="Pfam" id="PF07653">
    <property type="entry name" value="SH3_2"/>
    <property type="match status" value="1"/>
</dbReference>
<dbReference type="CDD" id="cd11883">
    <property type="entry name" value="SH3_Sdc25"/>
    <property type="match status" value="1"/>
</dbReference>
<dbReference type="Pfam" id="PF00617">
    <property type="entry name" value="RasGEF"/>
    <property type="match status" value="1"/>
</dbReference>
<dbReference type="CDD" id="cd00155">
    <property type="entry name" value="RasGEF"/>
    <property type="match status" value="1"/>
</dbReference>
<evidence type="ECO:0000313" key="12">
    <source>
        <dbReference type="Proteomes" id="UP000190274"/>
    </source>
</evidence>
<feature type="compositionally biased region" description="Low complexity" evidence="7">
    <location>
        <begin position="20"/>
        <end position="31"/>
    </location>
</feature>
<dbReference type="GO" id="GO:0005085">
    <property type="term" value="F:guanyl-nucleotide exchange factor activity"/>
    <property type="evidence" value="ECO:0007669"/>
    <property type="project" value="UniProtKB-KW"/>
</dbReference>
<feature type="compositionally biased region" description="Basic and acidic residues" evidence="7">
    <location>
        <begin position="299"/>
        <end position="311"/>
    </location>
</feature>
<dbReference type="SMART" id="SM00229">
    <property type="entry name" value="RasGEFN"/>
    <property type="match status" value="1"/>
</dbReference>
<name>A0A1G4K3K9_9SACH</name>
<feature type="compositionally biased region" description="Polar residues" evidence="7">
    <location>
        <begin position="1"/>
        <end position="11"/>
    </location>
</feature>
<protein>
    <submittedName>
        <fullName evidence="11">LADA_0H11804g1_1</fullName>
    </submittedName>
</protein>
<evidence type="ECO:0000259" key="10">
    <source>
        <dbReference type="PROSITE" id="PS50212"/>
    </source>
</evidence>
<feature type="region of interest" description="Disordered" evidence="7">
    <location>
        <begin position="1"/>
        <end position="34"/>
    </location>
</feature>
<proteinExistence type="predicted"/>
<evidence type="ECO:0000256" key="5">
    <source>
        <dbReference type="PROSITE-ProRule" id="PRU00168"/>
    </source>
</evidence>
<dbReference type="SMART" id="SM00147">
    <property type="entry name" value="RasGEF"/>
    <property type="match status" value="1"/>
</dbReference>
<evidence type="ECO:0000256" key="4">
    <source>
        <dbReference type="ARBA" id="ARBA00023306"/>
    </source>
</evidence>
<dbReference type="SUPFAM" id="SSF48366">
    <property type="entry name" value="Ras GEF"/>
    <property type="match status" value="1"/>
</dbReference>
<keyword evidence="1 6" id="KW-0728">SH3 domain</keyword>
<sequence>MSLSRTSSFDEQGSLGARTGKASGVGNSASNSGGGAGLGSSIPGVGNSSLRPVDIVVANFDFMPNKKSQLRLNAGDVIYVLGKHESGWWDGVIVGNRTSVRCARGWFPQNFTRSCRDRLQVAAHQAITGKTVGHRQNARSGASSRRSSLAASPAAAAVMHLMLGNNGNQSSNLSPNYNNNSSNPLLATVSDPDLLPAAKAHSSSPPPHLKEDYKFDMRTVLPSGQSMSRRASLASPAASIPMSTSGSGSMSAAGKSRSKSPCRAPAAANPPTSDGQQNNLRPSPPPQNAQIDPLQKLGSFDDRRRRSQVKSEKVTILSAEEVEMIFNNINNDCPPIWTPVATTEGKVIYYNREYDLYSSSLPFLQSPELNLKSVFPDDDWYVSLSERPLDEDRKIIDLTKKDNAAHRPPVQRLDSSSSTTNNSRSTHKPSVDEKSKSFMAAALQSQSSAGTETKSGKINNGTKDHNASESPEAPNTQEDKPKNAWWQKNANVPLLSREELFFHHRMDVRSWTELRETTLYFARKSYASFFQDNYGEFKKNFEMTSKFTIYYHNACRLLKSELVKKNLKKGVRKLLKQMLSSMSTISINGNLFFCSPQRSDLRFSPDMRHPHKSSATSSGTEVQDPLRVSITTLNPIQSNAAPKLSIGNSDFFFSDEVQHPLSGERKDASGSRFGSVMSSYTIQAHSSAIDENSNLSIQMLFQSLDNEFSNLMNAVGDLHDIMSTSCSGGGVLPQLFTRFFRDCFSGGAWTSTFQEKLVDLSPRNSIVDDGSSEPYATVNAFGSISSKAPTMEGSFMSRSSADPDLSAYQRDSFRTRPQSKSRHPLSVDTLNYMKKKLDYFTTLSFQSYETLLEQKRSKKRNLEISAACHRELTHSVAIIELLENLDLRFFLNMKNLGYKPEHDKDSEELRQHAMTSSASLLMEFFDVKQALYDVTIKKILDIQNLTLQDPYVFCSMAGDQSFRDDDSDNLEESNILKVEKLAETYYKRFLKEDVEVNALSFCDTDSEFKATQASFLGVIESAYQVVEQLMQERESILNYAARMMKNDLIAELIKGEQNKGYLDVEGKSADSEIEHIGPQDFDRSFSIDVPWYLDSEHEYSLIYDNNGNIKGGRKAALLEHLTSHQTIDASFNIAMLLSFRSIFTTSEFLHALVERYHLYPPDGLTFDEYNLWIEKKANVVKGRVVTIMKTLFSHYWTPAYYESGIDDLVSFAQLAVAQNISGAPVLLIELKNRLSLKGNLKNFVPEIIKFDESGHNYGSNALNPEVQSAGSTEVGAGYGFRMRKLKILDIDPQTFAKQLTTKDHFLYSRITPFACLDRIWGRKYCKFAGSELITKFVTSANTLTNYVAFSIVKQTNFKKRVKVIQHFVSVAESCYELNSFSSMTAIISALYSSPVYRLKKTWASVPTDCIKVLENLNTLMDPTKNFFTYRTWLKTVKDVACVPFFGVYLSDLTFIAEGNPDYLHRSTDIVNFNKRIRIVEILKQISSYQNIRYKFKLYDDVQAFIDESMKSVPTIEKQYEQSLRIEPRTDVSAGLNNSPTASKIDVSKKFDKRPRFSKSKKKSNKLSSL</sequence>
<dbReference type="GO" id="GO:0051301">
    <property type="term" value="P:cell division"/>
    <property type="evidence" value="ECO:0007669"/>
    <property type="project" value="UniProtKB-KW"/>
</dbReference>
<feature type="domain" description="N-terminal Ras-GEF" evidence="10">
    <location>
        <begin position="1105"/>
        <end position="1235"/>
    </location>
</feature>
<dbReference type="Gene3D" id="1.20.870.10">
    <property type="entry name" value="Son of sevenless (SoS) protein Chain: S domain 1"/>
    <property type="match status" value="1"/>
</dbReference>
<dbReference type="Proteomes" id="UP000190274">
    <property type="component" value="Chromosome H"/>
</dbReference>
<dbReference type="InterPro" id="IPR023578">
    <property type="entry name" value="Ras_GEF_dom_sf"/>
</dbReference>
<evidence type="ECO:0000256" key="7">
    <source>
        <dbReference type="SAM" id="MobiDB-lite"/>
    </source>
</evidence>
<reference evidence="11 12" key="1">
    <citation type="submission" date="2016-03" db="EMBL/GenBank/DDBJ databases">
        <authorList>
            <person name="Devillers H."/>
        </authorList>
    </citation>
    <scope>NUCLEOTIDE SEQUENCE [LARGE SCALE GENOMIC DNA]</scope>
    <source>
        <strain evidence="11">CBS 10888</strain>
    </source>
</reference>
<feature type="compositionally biased region" description="Low complexity" evidence="7">
    <location>
        <begin position="167"/>
        <end position="186"/>
    </location>
</feature>
<evidence type="ECO:0000256" key="2">
    <source>
        <dbReference type="ARBA" id="ARBA00022618"/>
    </source>
</evidence>
<keyword evidence="4" id="KW-0131">Cell cycle</keyword>
<dbReference type="InterPro" id="IPR036028">
    <property type="entry name" value="SH3-like_dom_sf"/>
</dbReference>
<dbReference type="PROSITE" id="PS50009">
    <property type="entry name" value="RASGEF_CAT"/>
    <property type="match status" value="1"/>
</dbReference>
<dbReference type="PROSITE" id="PS50002">
    <property type="entry name" value="SH3"/>
    <property type="match status" value="1"/>
</dbReference>
<keyword evidence="3 5" id="KW-0344">Guanine-nucleotide releasing factor</keyword>
<feature type="region of interest" description="Disordered" evidence="7">
    <location>
        <begin position="167"/>
        <end position="189"/>
    </location>
</feature>
<dbReference type="SMART" id="SM00326">
    <property type="entry name" value="SH3"/>
    <property type="match status" value="1"/>
</dbReference>
<feature type="domain" description="Ras-GEF" evidence="9">
    <location>
        <begin position="1291"/>
        <end position="1528"/>
    </location>
</feature>
<feature type="compositionally biased region" description="Polar residues" evidence="7">
    <location>
        <begin position="270"/>
        <end position="281"/>
    </location>
</feature>
<dbReference type="OrthoDB" id="546434at2759"/>
<evidence type="ECO:0000259" key="9">
    <source>
        <dbReference type="PROSITE" id="PS50009"/>
    </source>
</evidence>
<gene>
    <name evidence="11" type="ORF">LADA_0H11804G</name>
</gene>
<dbReference type="EMBL" id="LT598461">
    <property type="protein sequence ID" value="SCU98277.1"/>
    <property type="molecule type" value="Genomic_DNA"/>
</dbReference>
<dbReference type="PANTHER" id="PTHR23113">
    <property type="entry name" value="GUANINE NUCLEOTIDE EXCHANGE FACTOR"/>
    <property type="match status" value="1"/>
</dbReference>
<dbReference type="CDD" id="cd06224">
    <property type="entry name" value="REM"/>
    <property type="match status" value="1"/>
</dbReference>
<dbReference type="InterPro" id="IPR008937">
    <property type="entry name" value="Ras-like_GEF"/>
</dbReference>
<feature type="compositionally biased region" description="Low complexity" evidence="7">
    <location>
        <begin position="226"/>
        <end position="255"/>
    </location>
</feature>
<dbReference type="PROSITE" id="PS50212">
    <property type="entry name" value="RASGEF_NTER"/>
    <property type="match status" value="1"/>
</dbReference>
<dbReference type="GO" id="GO:0005789">
    <property type="term" value="C:endoplasmic reticulum membrane"/>
    <property type="evidence" value="ECO:0007669"/>
    <property type="project" value="EnsemblFungi"/>
</dbReference>